<reference evidence="3" key="1">
    <citation type="submission" date="2020-12" db="EMBL/GenBank/DDBJ databases">
        <authorList>
            <person name="Iha C."/>
        </authorList>
    </citation>
    <scope>NUCLEOTIDE SEQUENCE</scope>
</reference>
<accession>A0A8S1ITV8</accession>
<feature type="transmembrane region" description="Helical" evidence="1">
    <location>
        <begin position="165"/>
        <end position="190"/>
    </location>
</feature>
<gene>
    <name evidence="3" type="ORF">OSTQU699_LOCUS2976</name>
</gene>
<feature type="transmembrane region" description="Helical" evidence="1">
    <location>
        <begin position="138"/>
        <end position="159"/>
    </location>
</feature>
<dbReference type="Proteomes" id="UP000708148">
    <property type="component" value="Unassembled WGS sequence"/>
</dbReference>
<dbReference type="InterPro" id="IPR029058">
    <property type="entry name" value="AB_hydrolase_fold"/>
</dbReference>
<feature type="transmembrane region" description="Helical" evidence="1">
    <location>
        <begin position="111"/>
        <end position="129"/>
    </location>
</feature>
<dbReference type="SUPFAM" id="SSF53474">
    <property type="entry name" value="alpha/beta-Hydrolases"/>
    <property type="match status" value="1"/>
</dbReference>
<dbReference type="InterPro" id="IPR000073">
    <property type="entry name" value="AB_hydrolase_1"/>
</dbReference>
<feature type="domain" description="AB hydrolase-1" evidence="2">
    <location>
        <begin position="279"/>
        <end position="371"/>
    </location>
</feature>
<dbReference type="OrthoDB" id="19657at2759"/>
<dbReference type="PANTHER" id="PTHR43689:SF8">
    <property type="entry name" value="ALPHA_BETA-HYDROLASES SUPERFAMILY PROTEIN"/>
    <property type="match status" value="1"/>
</dbReference>
<evidence type="ECO:0000256" key="1">
    <source>
        <dbReference type="SAM" id="Phobius"/>
    </source>
</evidence>
<evidence type="ECO:0000259" key="2">
    <source>
        <dbReference type="Pfam" id="PF00561"/>
    </source>
</evidence>
<dbReference type="EMBL" id="CAJHUC010000685">
    <property type="protein sequence ID" value="CAD7697615.1"/>
    <property type="molecule type" value="Genomic_DNA"/>
</dbReference>
<organism evidence="3 4">
    <name type="scientific">Ostreobium quekettii</name>
    <dbReference type="NCBI Taxonomy" id="121088"/>
    <lineage>
        <taxon>Eukaryota</taxon>
        <taxon>Viridiplantae</taxon>
        <taxon>Chlorophyta</taxon>
        <taxon>core chlorophytes</taxon>
        <taxon>Ulvophyceae</taxon>
        <taxon>TCBD clade</taxon>
        <taxon>Bryopsidales</taxon>
        <taxon>Ostreobineae</taxon>
        <taxon>Ostreobiaceae</taxon>
        <taxon>Ostreobium</taxon>
    </lineage>
</organism>
<name>A0A8S1ITV8_9CHLO</name>
<comment type="caution">
    <text evidence="3">The sequence shown here is derived from an EMBL/GenBank/DDBJ whole genome shotgun (WGS) entry which is preliminary data.</text>
</comment>
<protein>
    <recommendedName>
        <fullName evidence="2">AB hydrolase-1 domain-containing protein</fullName>
    </recommendedName>
</protein>
<keyword evidence="1" id="KW-0812">Transmembrane</keyword>
<dbReference type="Gene3D" id="3.40.50.1820">
    <property type="entry name" value="alpha/beta hydrolase"/>
    <property type="match status" value="2"/>
</dbReference>
<proteinExistence type="predicted"/>
<evidence type="ECO:0000313" key="4">
    <source>
        <dbReference type="Proteomes" id="UP000708148"/>
    </source>
</evidence>
<keyword evidence="1" id="KW-1133">Transmembrane helix</keyword>
<dbReference type="PANTHER" id="PTHR43689">
    <property type="entry name" value="HYDROLASE"/>
    <property type="match status" value="1"/>
</dbReference>
<keyword evidence="1" id="KW-0472">Membrane</keyword>
<dbReference type="AlphaFoldDB" id="A0A8S1ITV8"/>
<evidence type="ECO:0000313" key="3">
    <source>
        <dbReference type="EMBL" id="CAD7697615.1"/>
    </source>
</evidence>
<dbReference type="Pfam" id="PF00561">
    <property type="entry name" value="Abhydrolase_1"/>
    <property type="match status" value="1"/>
</dbReference>
<sequence>MERKGYFQTNLREVSQFRRTLSNQAPQCRTSCSEHVVRCVNCMQFTAVCACGMVHVVTPWMLGAIEATLMLVLYFVVVPDSLYNIEGAAGALGSHASKKYHFGFAHSTEDVLILSLVRVVLLSVSYGFGSGKYCHRPYYVVALFTSTFMVPYMVVKAAVTVMSPVMPMLALVATSVAFSIVHIVVAHLTVKRTQRRVNMGLIGFGYPWEEGEEAWVMAGRQQSIRESTMQEGLLSSDDDVPREMLADESSKFVDCGGLSVHYKEEYPRGRPCVGDGTFAVVFIHGFGGGVFAWRNLMRPLAELCGCRVVAFDRPAFGLTARPQVSPDRVSPYTTAAQKKLTVQLCQALGIRQLILVGHSDGCVLALMVAAALGSRRPQTGLSAEPKEMVSVSRCTSASSGREQSVEIGLSVRNSSGVPEESLPGRLSCGAVSLEGSIQHSGATTTTTSTLDSAASSSSSSVQSQGLTVEAIVFLHPDFSCDEGLSFTNLLMQSKLGRRFLRPLLRSEIGEVANRRAWYDTSKLTREILDLYKAPLRIQGWDSALVEFTRVRNQVTPQQISECQRRVGGVQVMVVTGDKDRIVTPEKAASIANDFGTPNLSVIPDCGHISHEECHEMLLDLLTGFVEHSYGALGLGSHEP</sequence>
<feature type="transmembrane region" description="Helical" evidence="1">
    <location>
        <begin position="60"/>
        <end position="77"/>
    </location>
</feature>
<keyword evidence="4" id="KW-1185">Reference proteome</keyword>